<evidence type="ECO:0000313" key="2">
    <source>
        <dbReference type="Proteomes" id="UP000077763"/>
    </source>
</evidence>
<organism evidence="1 2">
    <name type="scientific">Methylomonas methanica</name>
    <dbReference type="NCBI Taxonomy" id="421"/>
    <lineage>
        <taxon>Bacteria</taxon>
        <taxon>Pseudomonadati</taxon>
        <taxon>Pseudomonadota</taxon>
        <taxon>Gammaproteobacteria</taxon>
        <taxon>Methylococcales</taxon>
        <taxon>Methylococcaceae</taxon>
        <taxon>Methylomonas</taxon>
    </lineage>
</organism>
<dbReference type="EMBL" id="LUUH01000101">
    <property type="protein sequence ID" value="OAH97369.1"/>
    <property type="molecule type" value="Genomic_DNA"/>
</dbReference>
<evidence type="ECO:0000313" key="1">
    <source>
        <dbReference type="EMBL" id="OAH97369.1"/>
    </source>
</evidence>
<gene>
    <name evidence="1" type="ORF">A1353_23060</name>
</gene>
<name>A0A177LWQ2_METMH</name>
<comment type="caution">
    <text evidence="1">The sequence shown here is derived from an EMBL/GenBank/DDBJ whole genome shotgun (WGS) entry which is preliminary data.</text>
</comment>
<reference evidence="2" key="1">
    <citation type="submission" date="2016-03" db="EMBL/GenBank/DDBJ databases">
        <authorList>
            <person name="Heylen K."/>
            <person name="De Vos P."/>
            <person name="Vekeman B."/>
        </authorList>
    </citation>
    <scope>NUCLEOTIDE SEQUENCE [LARGE SCALE GENOMIC DNA]</scope>
    <source>
        <strain evidence="2">R-45371</strain>
    </source>
</reference>
<accession>A0A177LWQ2</accession>
<sequence>MQKTKSDNPEISTSIAIIPLADKPRLDDKPKLDDQLVKAKFSKLHNLLQNFVKGECDIRITIREMLELGFPCYLDLKPTAMLDSIETDACSERHKYRCLHVAVNEWEIGVPPNTLLESHSRHLDKLASPEEKRQAYEMCLARTNRNNLTALDFEKAAKRVIEMRLARTNPANDEGAASSERDVPKSTTDKATRIYKKIVKSKKSVNAGLYQRLLKSDNEDMEIIHALSSAKLSPDDRSILALMLTSLP</sequence>
<protein>
    <submittedName>
        <fullName evidence="1">Uncharacterized protein</fullName>
    </submittedName>
</protein>
<dbReference type="RefSeq" id="WP_064038644.1">
    <property type="nucleotide sequence ID" value="NZ_LUUH01000101.1"/>
</dbReference>
<proteinExistence type="predicted"/>
<dbReference type="AlphaFoldDB" id="A0A177LWQ2"/>
<dbReference type="Proteomes" id="UP000077763">
    <property type="component" value="Unassembled WGS sequence"/>
</dbReference>